<evidence type="ECO:0000256" key="3">
    <source>
        <dbReference type="ARBA" id="ARBA00022630"/>
    </source>
</evidence>
<dbReference type="InterPro" id="IPR050416">
    <property type="entry name" value="FAD-linked_Oxidoreductase"/>
</dbReference>
<dbReference type="Gene3D" id="3.40.462.20">
    <property type="match status" value="2"/>
</dbReference>
<sequence length="976" mass="108569">MGGTCTKVTDASLGGRDTMRTRAAQFQVEKYMRLLRTIPIDGTIVFASMNEEYQRLRSDAFSFVDCGYPLAIFRPHNALDIAVFLRSISHLKLNISIAGGKHSAVCLQDHCIVIDLHFLSDIMVNAQEKWIDIGGGAKLGAADSELRGTALGFISSTHPDVGVGGFTQSGGWGWLSRHYGLAVDHWIEAQVVLADGTIVVANDTNEHSELMRALRGGAGNFGIVTRFRFALHNIESCHYAMPIRFCPSKSSARATAKAFRDRMDIAPSYASGMIIFPCGKPLLPTIISAIGANDDIPDTHWIEDIVQSKSGQWLSYRTEIMEDNYHFGLQMILEPLTKRGYTMTASHFVKDLSDGVINVILEYTRSQHPGRQSFITAACWGGEIPNENPQRPHAVSHCENGWWLLIHAILPDLSWYQIIKHKRWVLALKAALQEVDSTTIQGTHVFFDNLSRTQAFDEVTHLFLRQVKTDYFCIGDTIYSSTQLMGNLWTKPTEASLAGRDSSRTRSAMLLVEKYGQILQSIRIDGRLIFASMNEEYQRIRSSAFSFPDCGYPFAIFLPLHSYDIANILRTIAPLKLEIAIASGKHSPLAFPDNAVVIDLHYLSDVSINVDERWIDVAGGAKLGSVDAELHGTGLGFISGTHPDVGVGGFTQCGGWGWLSRRHGLAADHWLEAEVVLANGEIVTANDNNEHNQLMRALRGGAGNFGVVTRYRFALHDIENCFYSTPSRHCPTTASAKRTAKAFRDRMDVAPPYASGMLVFPCGQPKVTQILTAIGSAAEVPDASWIRAMQRMKGGQWATTSTKIYEDDYHLGLQTMFQSAVQRGYSMTSSWFIRDLSDQVIDIILSYTRKKYPGTQSLVMAACWGANIPDGFAERPHVLTHRENGWWILIQAIVPDMSLYQVTKHKQWVHDLKAALQEADNGAKQGPHVFFDVNFRNAAMTTAVYDDITGLFLQQIKTEYDPMNIFHMNHNIPPLV</sequence>
<accession>A0A1V9Z1M9</accession>
<dbReference type="InterPro" id="IPR036318">
    <property type="entry name" value="FAD-bd_PCMH-like_sf"/>
</dbReference>
<keyword evidence="8" id="KW-1185">Reference proteome</keyword>
<dbReference type="InterPro" id="IPR016166">
    <property type="entry name" value="FAD-bd_PCMH"/>
</dbReference>
<dbReference type="AlphaFoldDB" id="A0A1V9Z1M9"/>
<dbReference type="EMBL" id="JNBS01002383">
    <property type="protein sequence ID" value="OQR91853.1"/>
    <property type="molecule type" value="Genomic_DNA"/>
</dbReference>
<evidence type="ECO:0000313" key="7">
    <source>
        <dbReference type="EMBL" id="OQR91853.1"/>
    </source>
</evidence>
<comment type="caution">
    <text evidence="7">The sequence shown here is derived from an EMBL/GenBank/DDBJ whole genome shotgun (WGS) entry which is preliminary data.</text>
</comment>
<dbReference type="PROSITE" id="PS51387">
    <property type="entry name" value="FAD_PCMH"/>
    <property type="match status" value="2"/>
</dbReference>
<dbReference type="Pfam" id="PF08031">
    <property type="entry name" value="BBE"/>
    <property type="match status" value="1"/>
</dbReference>
<dbReference type="PANTHER" id="PTHR42973:SF39">
    <property type="entry name" value="FAD-BINDING PCMH-TYPE DOMAIN-CONTAINING PROTEIN"/>
    <property type="match status" value="1"/>
</dbReference>
<comment type="similarity">
    <text evidence="2">Belongs to the oxygen-dependent FAD-linked oxidoreductase family.</text>
</comment>
<comment type="cofactor">
    <cofactor evidence="1">
        <name>FAD</name>
        <dbReference type="ChEBI" id="CHEBI:57692"/>
    </cofactor>
</comment>
<organism evidence="7 8">
    <name type="scientific">Thraustotheca clavata</name>
    <dbReference type="NCBI Taxonomy" id="74557"/>
    <lineage>
        <taxon>Eukaryota</taxon>
        <taxon>Sar</taxon>
        <taxon>Stramenopiles</taxon>
        <taxon>Oomycota</taxon>
        <taxon>Saprolegniomycetes</taxon>
        <taxon>Saprolegniales</taxon>
        <taxon>Achlyaceae</taxon>
        <taxon>Thraustotheca</taxon>
    </lineage>
</organism>
<keyword evidence="4" id="KW-0274">FAD</keyword>
<evidence type="ECO:0000256" key="4">
    <source>
        <dbReference type="ARBA" id="ARBA00022827"/>
    </source>
</evidence>
<evidence type="ECO:0000256" key="1">
    <source>
        <dbReference type="ARBA" id="ARBA00001974"/>
    </source>
</evidence>
<feature type="domain" description="FAD-binding PCMH-type" evidence="6">
    <location>
        <begin position="549"/>
        <end position="718"/>
    </location>
</feature>
<dbReference type="InterPro" id="IPR012951">
    <property type="entry name" value="BBE"/>
</dbReference>
<protein>
    <recommendedName>
        <fullName evidence="6">FAD-binding PCMH-type domain-containing protein</fullName>
    </recommendedName>
</protein>
<keyword evidence="5" id="KW-0560">Oxidoreductase</keyword>
<evidence type="ECO:0000256" key="5">
    <source>
        <dbReference type="ARBA" id="ARBA00023002"/>
    </source>
</evidence>
<dbReference type="GO" id="GO:0071949">
    <property type="term" value="F:FAD binding"/>
    <property type="evidence" value="ECO:0007669"/>
    <property type="project" value="InterPro"/>
</dbReference>
<dbReference type="Gene3D" id="3.30.465.10">
    <property type="match status" value="2"/>
</dbReference>
<proteinExistence type="inferred from homology"/>
<dbReference type="STRING" id="74557.A0A1V9Z1M9"/>
<dbReference type="Pfam" id="PF01565">
    <property type="entry name" value="FAD_binding_4"/>
    <property type="match status" value="2"/>
</dbReference>
<dbReference type="PANTHER" id="PTHR42973">
    <property type="entry name" value="BINDING OXIDOREDUCTASE, PUTATIVE (AFU_ORTHOLOGUE AFUA_1G17690)-RELATED"/>
    <property type="match status" value="1"/>
</dbReference>
<dbReference type="OrthoDB" id="407275at2759"/>
<dbReference type="GO" id="GO:0016491">
    <property type="term" value="F:oxidoreductase activity"/>
    <property type="evidence" value="ECO:0007669"/>
    <property type="project" value="UniProtKB-KW"/>
</dbReference>
<reference evidence="7 8" key="1">
    <citation type="journal article" date="2014" name="Genome Biol. Evol.">
        <title>The secreted proteins of Achlya hypogyna and Thraustotheca clavata identify the ancestral oomycete secretome and reveal gene acquisitions by horizontal gene transfer.</title>
        <authorList>
            <person name="Misner I."/>
            <person name="Blouin N."/>
            <person name="Leonard G."/>
            <person name="Richards T.A."/>
            <person name="Lane C.E."/>
        </authorList>
    </citation>
    <scope>NUCLEOTIDE SEQUENCE [LARGE SCALE GENOMIC DNA]</scope>
    <source>
        <strain evidence="7 8">ATCC 34112</strain>
    </source>
</reference>
<dbReference type="InterPro" id="IPR016169">
    <property type="entry name" value="FAD-bd_PCMH_sub2"/>
</dbReference>
<evidence type="ECO:0000256" key="2">
    <source>
        <dbReference type="ARBA" id="ARBA00005466"/>
    </source>
</evidence>
<feature type="domain" description="FAD-binding PCMH-type" evidence="6">
    <location>
        <begin position="65"/>
        <end position="234"/>
    </location>
</feature>
<gene>
    <name evidence="7" type="ORF">THRCLA_08858</name>
</gene>
<evidence type="ECO:0000313" key="8">
    <source>
        <dbReference type="Proteomes" id="UP000243217"/>
    </source>
</evidence>
<dbReference type="Proteomes" id="UP000243217">
    <property type="component" value="Unassembled WGS sequence"/>
</dbReference>
<keyword evidence="3" id="KW-0285">Flavoprotein</keyword>
<evidence type="ECO:0000259" key="6">
    <source>
        <dbReference type="PROSITE" id="PS51387"/>
    </source>
</evidence>
<name>A0A1V9Z1M9_9STRA</name>
<dbReference type="SUPFAM" id="SSF56176">
    <property type="entry name" value="FAD-binding/transporter-associated domain-like"/>
    <property type="match status" value="2"/>
</dbReference>
<dbReference type="InterPro" id="IPR006094">
    <property type="entry name" value="Oxid_FAD_bind_N"/>
</dbReference>